<keyword evidence="2" id="KW-1185">Reference proteome</keyword>
<name>A0ABY7F1S9_MYAAR</name>
<feature type="non-terminal residue" evidence="1">
    <location>
        <position position="76"/>
    </location>
</feature>
<protein>
    <submittedName>
        <fullName evidence="1">Uncharacterized protein</fullName>
    </submittedName>
</protein>
<dbReference type="Proteomes" id="UP001164746">
    <property type="component" value="Chromosome 9"/>
</dbReference>
<proteinExistence type="predicted"/>
<evidence type="ECO:0000313" key="2">
    <source>
        <dbReference type="Proteomes" id="UP001164746"/>
    </source>
</evidence>
<reference evidence="1" key="1">
    <citation type="submission" date="2022-11" db="EMBL/GenBank/DDBJ databases">
        <title>Centuries of genome instability and evolution in soft-shell clam transmissible cancer (bioRxiv).</title>
        <authorList>
            <person name="Hart S.F.M."/>
            <person name="Yonemitsu M.A."/>
            <person name="Giersch R.M."/>
            <person name="Beal B.F."/>
            <person name="Arriagada G."/>
            <person name="Davis B.W."/>
            <person name="Ostrander E.A."/>
            <person name="Goff S.P."/>
            <person name="Metzger M.J."/>
        </authorList>
    </citation>
    <scope>NUCLEOTIDE SEQUENCE</scope>
    <source>
        <strain evidence="1">MELC-2E11</strain>
        <tissue evidence="1">Siphon/mantle</tissue>
    </source>
</reference>
<accession>A0ABY7F1S9</accession>
<sequence length="76" mass="8792">MTPMLQFMEGLKLHGILQLLQANQEEGLTILSSGSKYPSPDEVQELYTINYSTGQEEKEIEQLIVYNLNRFLMRVE</sequence>
<organism evidence="1 2">
    <name type="scientific">Mya arenaria</name>
    <name type="common">Soft-shell clam</name>
    <dbReference type="NCBI Taxonomy" id="6604"/>
    <lineage>
        <taxon>Eukaryota</taxon>
        <taxon>Metazoa</taxon>
        <taxon>Spiralia</taxon>
        <taxon>Lophotrochozoa</taxon>
        <taxon>Mollusca</taxon>
        <taxon>Bivalvia</taxon>
        <taxon>Autobranchia</taxon>
        <taxon>Heteroconchia</taxon>
        <taxon>Euheterodonta</taxon>
        <taxon>Imparidentia</taxon>
        <taxon>Neoheterodontei</taxon>
        <taxon>Myida</taxon>
        <taxon>Myoidea</taxon>
        <taxon>Myidae</taxon>
        <taxon>Mya</taxon>
    </lineage>
</organism>
<evidence type="ECO:0000313" key="1">
    <source>
        <dbReference type="EMBL" id="WAR15042.1"/>
    </source>
</evidence>
<dbReference type="EMBL" id="CP111020">
    <property type="protein sequence ID" value="WAR15042.1"/>
    <property type="molecule type" value="Genomic_DNA"/>
</dbReference>
<gene>
    <name evidence="1" type="ORF">MAR_005147</name>
</gene>